<dbReference type="OrthoDB" id="15717at2759"/>
<dbReference type="PANTHER" id="PTHR46491">
    <property type="entry name" value="CDGSH IRON SULFUR DOMAIN PROTEIN HOMOLOG"/>
    <property type="match status" value="1"/>
</dbReference>
<evidence type="ECO:0000256" key="3">
    <source>
        <dbReference type="ARBA" id="ARBA00023004"/>
    </source>
</evidence>
<dbReference type="GO" id="GO:0005739">
    <property type="term" value="C:mitochondrion"/>
    <property type="evidence" value="ECO:0007669"/>
    <property type="project" value="TreeGrafter"/>
</dbReference>
<evidence type="ECO:0000256" key="2">
    <source>
        <dbReference type="ARBA" id="ARBA00022723"/>
    </source>
</evidence>
<keyword evidence="3" id="KW-0408">Iron</keyword>
<dbReference type="Gene3D" id="3.40.5.90">
    <property type="entry name" value="CDGSH iron-sulfur domain, mitoNEET-type"/>
    <property type="match status" value="1"/>
</dbReference>
<keyword evidence="4" id="KW-0411">Iron-sulfur</keyword>
<evidence type="ECO:0000256" key="4">
    <source>
        <dbReference type="ARBA" id="ARBA00023014"/>
    </source>
</evidence>
<dbReference type="EMBL" id="WIXP02000007">
    <property type="protein sequence ID" value="KAF6208587.1"/>
    <property type="molecule type" value="Genomic_DNA"/>
</dbReference>
<keyword evidence="1" id="KW-0001">2Fe-2S</keyword>
<feature type="domain" description="Iron-binding zinc finger CDGSH type" evidence="7">
    <location>
        <begin position="46"/>
        <end position="83"/>
    </location>
</feature>
<dbReference type="GO" id="GO:0046872">
    <property type="term" value="F:metal ion binding"/>
    <property type="evidence" value="ECO:0007669"/>
    <property type="project" value="UniProtKB-KW"/>
</dbReference>
<evidence type="ECO:0000259" key="7">
    <source>
        <dbReference type="SMART" id="SM00704"/>
    </source>
</evidence>
<keyword evidence="9" id="KW-1185">Reference proteome</keyword>
<proteinExistence type="predicted"/>
<gene>
    <name evidence="8" type="ORF">GE061_017045</name>
</gene>
<dbReference type="InterPro" id="IPR018967">
    <property type="entry name" value="FeS-contain_CDGSH-typ"/>
</dbReference>
<dbReference type="Proteomes" id="UP000466442">
    <property type="component" value="Unassembled WGS sequence"/>
</dbReference>
<sequence length="139" mass="15937">MSIFSKSYSSKIGKGEKKEESVLPKNLLEDIHSASSQPENGAIYDKKPFKIELNPEKTYNWCLCGQSKNQPFCDGTHKSPYLKIKLKPIRFKVAEKKDYWLFPEHPERLGMLIAVFPSFEDGRGSSVVQMHLAGPYYYT</sequence>
<evidence type="ECO:0000256" key="5">
    <source>
        <dbReference type="ARBA" id="ARBA00034078"/>
    </source>
</evidence>
<dbReference type="AlphaFoldDB" id="A0A8S9XHY8"/>
<dbReference type="PANTHER" id="PTHR46491:SF3">
    <property type="entry name" value="CDGSH IRON-SULFUR DOMAIN-CONTAINING PROTEIN 3, MITOCHONDRIAL"/>
    <property type="match status" value="1"/>
</dbReference>
<evidence type="ECO:0000256" key="6">
    <source>
        <dbReference type="SAM" id="MobiDB-lite"/>
    </source>
</evidence>
<accession>A0A8S9XHY8</accession>
<keyword evidence="2" id="KW-0479">Metal-binding</keyword>
<comment type="cofactor">
    <cofactor evidence="5">
        <name>[2Fe-2S] cluster</name>
        <dbReference type="ChEBI" id="CHEBI:190135"/>
    </cofactor>
</comment>
<dbReference type="Pfam" id="PF09360">
    <property type="entry name" value="zf-CDGSH"/>
    <property type="match status" value="1"/>
</dbReference>
<evidence type="ECO:0000313" key="8">
    <source>
        <dbReference type="EMBL" id="KAF6208587.1"/>
    </source>
</evidence>
<name>A0A8S9XHY8_APOLU</name>
<organism evidence="8 9">
    <name type="scientific">Apolygus lucorum</name>
    <name type="common">Small green plant bug</name>
    <name type="synonym">Lygocoris lucorum</name>
    <dbReference type="NCBI Taxonomy" id="248454"/>
    <lineage>
        <taxon>Eukaryota</taxon>
        <taxon>Metazoa</taxon>
        <taxon>Ecdysozoa</taxon>
        <taxon>Arthropoda</taxon>
        <taxon>Hexapoda</taxon>
        <taxon>Insecta</taxon>
        <taxon>Pterygota</taxon>
        <taxon>Neoptera</taxon>
        <taxon>Paraneoptera</taxon>
        <taxon>Hemiptera</taxon>
        <taxon>Heteroptera</taxon>
        <taxon>Panheteroptera</taxon>
        <taxon>Cimicomorpha</taxon>
        <taxon>Miridae</taxon>
        <taxon>Mirini</taxon>
        <taxon>Apolygus</taxon>
    </lineage>
</organism>
<dbReference type="GO" id="GO:0051537">
    <property type="term" value="F:2 iron, 2 sulfur cluster binding"/>
    <property type="evidence" value="ECO:0007669"/>
    <property type="project" value="UniProtKB-KW"/>
</dbReference>
<reference evidence="8" key="1">
    <citation type="journal article" date="2021" name="Mol. Ecol. Resour.">
        <title>Apolygus lucorum genome provides insights into omnivorousness and mesophyll feeding.</title>
        <authorList>
            <person name="Liu Y."/>
            <person name="Liu H."/>
            <person name="Wang H."/>
            <person name="Huang T."/>
            <person name="Liu B."/>
            <person name="Yang B."/>
            <person name="Yin L."/>
            <person name="Li B."/>
            <person name="Zhang Y."/>
            <person name="Zhang S."/>
            <person name="Jiang F."/>
            <person name="Zhang X."/>
            <person name="Ren Y."/>
            <person name="Wang B."/>
            <person name="Wang S."/>
            <person name="Lu Y."/>
            <person name="Wu K."/>
            <person name="Fan W."/>
            <person name="Wang G."/>
        </authorList>
    </citation>
    <scope>NUCLEOTIDE SEQUENCE</scope>
    <source>
        <strain evidence="8">12Hb</strain>
    </source>
</reference>
<evidence type="ECO:0000313" key="9">
    <source>
        <dbReference type="Proteomes" id="UP000466442"/>
    </source>
</evidence>
<protein>
    <recommendedName>
        <fullName evidence="7">Iron-binding zinc finger CDGSH type domain-containing protein</fullName>
    </recommendedName>
</protein>
<dbReference type="InterPro" id="IPR052950">
    <property type="entry name" value="CISD"/>
</dbReference>
<evidence type="ECO:0000256" key="1">
    <source>
        <dbReference type="ARBA" id="ARBA00022714"/>
    </source>
</evidence>
<feature type="region of interest" description="Disordered" evidence="6">
    <location>
        <begin position="1"/>
        <end position="21"/>
    </location>
</feature>
<feature type="compositionally biased region" description="Low complexity" evidence="6">
    <location>
        <begin position="1"/>
        <end position="12"/>
    </location>
</feature>
<dbReference type="InterPro" id="IPR042216">
    <property type="entry name" value="MitoNEET_CISD"/>
</dbReference>
<dbReference type="SMART" id="SM00704">
    <property type="entry name" value="ZnF_CDGSH"/>
    <property type="match status" value="1"/>
</dbReference>
<comment type="caution">
    <text evidence="8">The sequence shown here is derived from an EMBL/GenBank/DDBJ whole genome shotgun (WGS) entry which is preliminary data.</text>
</comment>